<keyword evidence="8" id="KW-0067">ATP-binding</keyword>
<dbReference type="GO" id="GO:0005524">
    <property type="term" value="F:ATP binding"/>
    <property type="evidence" value="ECO:0007669"/>
    <property type="project" value="UniProtKB-KW"/>
</dbReference>
<evidence type="ECO:0000256" key="5">
    <source>
        <dbReference type="ARBA" id="ARBA00022723"/>
    </source>
</evidence>
<evidence type="ECO:0000256" key="1">
    <source>
        <dbReference type="ARBA" id="ARBA00004997"/>
    </source>
</evidence>
<evidence type="ECO:0000256" key="11">
    <source>
        <dbReference type="ARBA" id="ARBA00023317"/>
    </source>
</evidence>
<evidence type="ECO:0000256" key="6">
    <source>
        <dbReference type="ARBA" id="ARBA00022741"/>
    </source>
</evidence>
<dbReference type="EMBL" id="BARV01003220">
    <property type="protein sequence ID" value="GAI00651.1"/>
    <property type="molecule type" value="Genomic_DNA"/>
</dbReference>
<evidence type="ECO:0000313" key="13">
    <source>
        <dbReference type="EMBL" id="GAI00651.1"/>
    </source>
</evidence>
<dbReference type="SUPFAM" id="SSF51621">
    <property type="entry name" value="Phosphoenolpyruvate/pyruvate domain"/>
    <property type="match status" value="1"/>
</dbReference>
<dbReference type="InterPro" id="IPR001697">
    <property type="entry name" value="Pyr_Knase"/>
</dbReference>
<evidence type="ECO:0000256" key="9">
    <source>
        <dbReference type="ARBA" id="ARBA00022842"/>
    </source>
</evidence>
<feature type="domain" description="Pyruvate kinase barrel" evidence="12">
    <location>
        <begin position="110"/>
        <end position="216"/>
    </location>
</feature>
<proteinExistence type="inferred from homology"/>
<keyword evidence="11" id="KW-0670">Pyruvate</keyword>
<accession>X1L439</accession>
<gene>
    <name evidence="13" type="ORF">S06H3_07821</name>
</gene>
<evidence type="ECO:0000256" key="8">
    <source>
        <dbReference type="ARBA" id="ARBA00022840"/>
    </source>
</evidence>
<evidence type="ECO:0000256" key="3">
    <source>
        <dbReference type="ARBA" id="ARBA00012142"/>
    </source>
</evidence>
<evidence type="ECO:0000256" key="10">
    <source>
        <dbReference type="ARBA" id="ARBA00023152"/>
    </source>
</evidence>
<comment type="caution">
    <text evidence="13">The sequence shown here is derived from an EMBL/GenBank/DDBJ whole genome shotgun (WGS) entry which is preliminary data.</text>
</comment>
<organism evidence="13">
    <name type="scientific">marine sediment metagenome</name>
    <dbReference type="NCBI Taxonomy" id="412755"/>
    <lineage>
        <taxon>unclassified sequences</taxon>
        <taxon>metagenomes</taxon>
        <taxon>ecological metagenomes</taxon>
    </lineage>
</organism>
<keyword evidence="9" id="KW-0460">Magnesium</keyword>
<sequence>MLKGVDCSGLLYQATNGYTPRNTSSLVSYGAPVRIAGLKVDQIIKKVEPLDIIVRRGHVVVILNKEQVIESCLHCDKYKKGLQGGVRIRRLKEVLAEIMEKRIPVDSYEDKMEDDRGVESINEIIKICDGIMIARGDMGVCLPRAQVPLIQKMIIQKCNRVGKPVITATQMLDSMIRNYVPTRAEVADVANAIIDGTDLVMLSGETAVGSYPEQAVKEMHQITLTTEASLKYEELLHIRGIVPHKTISDSVAFAARELAQLTKG</sequence>
<protein>
    <recommendedName>
        <fullName evidence="3">pyruvate kinase</fullName>
        <ecNumber evidence="3">2.7.1.40</ecNumber>
    </recommendedName>
</protein>
<dbReference type="Pfam" id="PF00224">
    <property type="entry name" value="PK"/>
    <property type="match status" value="1"/>
</dbReference>
<dbReference type="UniPathway" id="UPA00109">
    <property type="reaction ID" value="UER00188"/>
</dbReference>
<dbReference type="InterPro" id="IPR040442">
    <property type="entry name" value="Pyrv_kinase-like_dom_sf"/>
</dbReference>
<dbReference type="EC" id="2.7.1.40" evidence="3"/>
<dbReference type="InterPro" id="IPR015813">
    <property type="entry name" value="Pyrv/PenolPyrv_kinase-like_dom"/>
</dbReference>
<reference evidence="13" key="1">
    <citation type="journal article" date="2014" name="Front. Microbiol.">
        <title>High frequency of phylogenetically diverse reductive dehalogenase-homologous genes in deep subseafloor sedimentary metagenomes.</title>
        <authorList>
            <person name="Kawai M."/>
            <person name="Futagami T."/>
            <person name="Toyoda A."/>
            <person name="Takaki Y."/>
            <person name="Nishi S."/>
            <person name="Hori S."/>
            <person name="Arai W."/>
            <person name="Tsubouchi T."/>
            <person name="Morono Y."/>
            <person name="Uchiyama I."/>
            <person name="Ito T."/>
            <person name="Fujiyama A."/>
            <person name="Inagaki F."/>
            <person name="Takami H."/>
        </authorList>
    </citation>
    <scope>NUCLEOTIDE SEQUENCE</scope>
    <source>
        <strain evidence="13">Expedition CK06-06</strain>
    </source>
</reference>
<comment type="similarity">
    <text evidence="2">Belongs to the pyruvate kinase family.</text>
</comment>
<keyword evidence="7" id="KW-0418">Kinase</keyword>
<keyword evidence="4" id="KW-0808">Transferase</keyword>
<evidence type="ECO:0000256" key="4">
    <source>
        <dbReference type="ARBA" id="ARBA00022679"/>
    </source>
</evidence>
<keyword evidence="10" id="KW-0324">Glycolysis</keyword>
<name>X1L439_9ZZZZ</name>
<keyword evidence="5" id="KW-0479">Metal-binding</keyword>
<dbReference type="PANTHER" id="PTHR11817">
    <property type="entry name" value="PYRUVATE KINASE"/>
    <property type="match status" value="1"/>
</dbReference>
<dbReference type="GO" id="GO:0004743">
    <property type="term" value="F:pyruvate kinase activity"/>
    <property type="evidence" value="ECO:0007669"/>
    <property type="project" value="UniProtKB-EC"/>
</dbReference>
<dbReference type="PRINTS" id="PR01050">
    <property type="entry name" value="PYRUVTKNASE"/>
</dbReference>
<dbReference type="AlphaFoldDB" id="X1L439"/>
<dbReference type="InterPro" id="IPR015793">
    <property type="entry name" value="Pyrv_Knase_brl"/>
</dbReference>
<evidence type="ECO:0000259" key="12">
    <source>
        <dbReference type="Pfam" id="PF00224"/>
    </source>
</evidence>
<evidence type="ECO:0000256" key="7">
    <source>
        <dbReference type="ARBA" id="ARBA00022777"/>
    </source>
</evidence>
<dbReference type="GO" id="GO:0000287">
    <property type="term" value="F:magnesium ion binding"/>
    <property type="evidence" value="ECO:0007669"/>
    <property type="project" value="InterPro"/>
</dbReference>
<feature type="non-terminal residue" evidence="13">
    <location>
        <position position="264"/>
    </location>
</feature>
<comment type="pathway">
    <text evidence="1">Carbohydrate degradation; glycolysis; pyruvate from D-glyceraldehyde 3-phosphate: step 5/5.</text>
</comment>
<dbReference type="GO" id="GO:0016301">
    <property type="term" value="F:kinase activity"/>
    <property type="evidence" value="ECO:0007669"/>
    <property type="project" value="UniProtKB-KW"/>
</dbReference>
<keyword evidence="6" id="KW-0547">Nucleotide-binding</keyword>
<evidence type="ECO:0000256" key="2">
    <source>
        <dbReference type="ARBA" id="ARBA00008663"/>
    </source>
</evidence>
<dbReference type="GO" id="GO:0030955">
    <property type="term" value="F:potassium ion binding"/>
    <property type="evidence" value="ECO:0007669"/>
    <property type="project" value="InterPro"/>
</dbReference>
<dbReference type="Gene3D" id="3.20.20.60">
    <property type="entry name" value="Phosphoenolpyruvate-binding domains"/>
    <property type="match status" value="1"/>
</dbReference>